<sequence length="424" mass="45131">MRITQKILDAFGLQTKALTPDTWPADLLAAPTLSGVSVTPETALSVPAVANAVSLISGAVGSLPLTLYREDGQGKVEATDHPAFEVIADAANDWTSSSALRTQLAIDAMLHGDGFALANRLPSGEIFELIRLMPGSVVVFYDPNTGEPTYRHNPQAGASTLGVTAQATAASADTSHDYRYQDIIHVTPPLSVNGITGVAPIQHAREAIALALVLEQYAARLFGNGARPSGVLSFEGKLDKVTSDRIRDSWNSAHAGAASGKTAVLEQGAKFQQLALASTDAQFLEMRQFAIVEIARAFGVSPVMIGDASRATWSNAEQYNRQFLTYSLAPWLRGFEAAYRRVVLTPEERRSYSISFDTSDLLRGDSAARGEFIAKMRAAGVMTANEARAFEDLPAHAEGDTLINPFTQSGKPTGSAAPQDKAAP</sequence>
<dbReference type="InterPro" id="IPR006427">
    <property type="entry name" value="Portal_HK97"/>
</dbReference>
<dbReference type="Pfam" id="PF04860">
    <property type="entry name" value="Phage_portal"/>
    <property type="match status" value="1"/>
</dbReference>
<proteinExistence type="predicted"/>
<feature type="region of interest" description="Disordered" evidence="1">
    <location>
        <begin position="401"/>
        <end position="424"/>
    </location>
</feature>
<dbReference type="AlphaFoldDB" id="A0AA48R9H1"/>
<dbReference type="NCBIfam" id="TIGR01537">
    <property type="entry name" value="portal_HK97"/>
    <property type="match status" value="1"/>
</dbReference>
<gene>
    <name evidence="2" type="ORF">AMST5_01438</name>
</gene>
<organism evidence="2">
    <name type="scientific">freshwater sediment metagenome</name>
    <dbReference type="NCBI Taxonomy" id="556182"/>
    <lineage>
        <taxon>unclassified sequences</taxon>
        <taxon>metagenomes</taxon>
        <taxon>ecological metagenomes</taxon>
    </lineage>
</organism>
<name>A0AA48R9H1_9ZZZZ</name>
<evidence type="ECO:0008006" key="3">
    <source>
        <dbReference type="Google" id="ProtNLM"/>
    </source>
</evidence>
<accession>A0AA48R9H1</accession>
<reference evidence="2" key="1">
    <citation type="submission" date="2023-07" db="EMBL/GenBank/DDBJ databases">
        <authorList>
            <person name="Pelsma A.J. K."/>
        </authorList>
    </citation>
    <scope>NUCLEOTIDE SEQUENCE</scope>
</reference>
<dbReference type="Gene3D" id="1.20.1270.210">
    <property type="match status" value="2"/>
</dbReference>
<protein>
    <recommendedName>
        <fullName evidence="3">Phage portal protein</fullName>
    </recommendedName>
</protein>
<evidence type="ECO:0000256" key="1">
    <source>
        <dbReference type="SAM" id="MobiDB-lite"/>
    </source>
</evidence>
<dbReference type="InterPro" id="IPR006944">
    <property type="entry name" value="Phage/GTA_portal"/>
</dbReference>
<evidence type="ECO:0000313" key="2">
    <source>
        <dbReference type="EMBL" id="CAJ0861886.1"/>
    </source>
</evidence>
<dbReference type="EMBL" id="OY288114">
    <property type="protein sequence ID" value="CAJ0861886.1"/>
    <property type="molecule type" value="Genomic_DNA"/>
</dbReference>